<evidence type="ECO:0000313" key="2">
    <source>
        <dbReference type="EMBL" id="SVB87149.1"/>
    </source>
</evidence>
<protein>
    <recommendedName>
        <fullName evidence="1">Flagellin C-terminal domain-containing protein</fullName>
    </recommendedName>
</protein>
<sequence>MVRRPETSEVNRERSYIGFEQNKLQFTMSNLSNNIQNIEASRSSIEDADFAAEQIWLRTRYRRNQPTAMLAQASAIS</sequence>
<dbReference type="InterPro" id="IPR046358">
    <property type="entry name" value="Flagellin_C"/>
</dbReference>
<feature type="domain" description="Flagellin C-terminal" evidence="1">
    <location>
        <begin position="9"/>
        <end position="75"/>
    </location>
</feature>
<dbReference type="EMBL" id="UINC01061504">
    <property type="protein sequence ID" value="SVB87149.1"/>
    <property type="molecule type" value="Genomic_DNA"/>
</dbReference>
<dbReference type="SUPFAM" id="SSF64518">
    <property type="entry name" value="Phase 1 flagellin"/>
    <property type="match status" value="1"/>
</dbReference>
<name>A0A382HIY4_9ZZZZ</name>
<dbReference type="Pfam" id="PF00700">
    <property type="entry name" value="Flagellin_C"/>
    <property type="match status" value="1"/>
</dbReference>
<evidence type="ECO:0000259" key="1">
    <source>
        <dbReference type="Pfam" id="PF00700"/>
    </source>
</evidence>
<accession>A0A382HIY4</accession>
<gene>
    <name evidence="2" type="ORF">METZ01_LOCUS240003</name>
</gene>
<reference evidence="2" key="1">
    <citation type="submission" date="2018-05" db="EMBL/GenBank/DDBJ databases">
        <authorList>
            <person name="Lanie J.A."/>
            <person name="Ng W.-L."/>
            <person name="Kazmierczak K.M."/>
            <person name="Andrzejewski T.M."/>
            <person name="Davidsen T.M."/>
            <person name="Wayne K.J."/>
            <person name="Tettelin H."/>
            <person name="Glass J.I."/>
            <person name="Rusch D."/>
            <person name="Podicherti R."/>
            <person name="Tsui H.-C.T."/>
            <person name="Winkler M.E."/>
        </authorList>
    </citation>
    <scope>NUCLEOTIDE SEQUENCE</scope>
</reference>
<proteinExistence type="predicted"/>
<dbReference type="AlphaFoldDB" id="A0A382HIY4"/>
<organism evidence="2">
    <name type="scientific">marine metagenome</name>
    <dbReference type="NCBI Taxonomy" id="408172"/>
    <lineage>
        <taxon>unclassified sequences</taxon>
        <taxon>metagenomes</taxon>
        <taxon>ecological metagenomes</taxon>
    </lineage>
</organism>
<dbReference type="Gene3D" id="1.20.1330.10">
    <property type="entry name" value="f41 fragment of flagellin, N-terminal domain"/>
    <property type="match status" value="1"/>
</dbReference>